<evidence type="ECO:0000256" key="5">
    <source>
        <dbReference type="ARBA" id="ARBA00023004"/>
    </source>
</evidence>
<dbReference type="AlphaFoldDB" id="A0A6J6JCM5"/>
<dbReference type="InterPro" id="IPR009050">
    <property type="entry name" value="Globin-like_sf"/>
</dbReference>
<dbReference type="InterPro" id="IPR012292">
    <property type="entry name" value="Globin/Proto"/>
</dbReference>
<organism evidence="7">
    <name type="scientific">freshwater metagenome</name>
    <dbReference type="NCBI Taxonomy" id="449393"/>
    <lineage>
        <taxon>unclassified sequences</taxon>
        <taxon>metagenomes</taxon>
        <taxon>ecological metagenomes</taxon>
    </lineage>
</organism>
<evidence type="ECO:0000313" key="8">
    <source>
        <dbReference type="EMBL" id="CAB4689218.1"/>
    </source>
</evidence>
<dbReference type="PROSITE" id="PS01213">
    <property type="entry name" value="GLOBIN_FAM_2"/>
    <property type="match status" value="1"/>
</dbReference>
<name>A0A6J6JCM5_9ZZZZ</name>
<keyword evidence="4" id="KW-0479">Metal-binding</keyword>
<dbReference type="SUPFAM" id="SSF46458">
    <property type="entry name" value="Globin-like"/>
    <property type="match status" value="1"/>
</dbReference>
<evidence type="ECO:0000256" key="3">
    <source>
        <dbReference type="ARBA" id="ARBA00022617"/>
    </source>
</evidence>
<dbReference type="PANTHER" id="PTHR47366">
    <property type="entry name" value="TWO-ON-TWO HEMOGLOBIN-3"/>
    <property type="match status" value="1"/>
</dbReference>
<dbReference type="GO" id="GO:0020037">
    <property type="term" value="F:heme binding"/>
    <property type="evidence" value="ECO:0007669"/>
    <property type="project" value="InterPro"/>
</dbReference>
<dbReference type="GO" id="GO:0005344">
    <property type="term" value="F:oxygen carrier activity"/>
    <property type="evidence" value="ECO:0007669"/>
    <property type="project" value="InterPro"/>
</dbReference>
<keyword evidence="5" id="KW-0408">Iron</keyword>
<proteinExistence type="inferred from homology"/>
<evidence type="ECO:0000256" key="6">
    <source>
        <dbReference type="ARBA" id="ARBA00034496"/>
    </source>
</evidence>
<dbReference type="Pfam" id="PF01152">
    <property type="entry name" value="Bac_globin"/>
    <property type="match status" value="1"/>
</dbReference>
<dbReference type="InterPro" id="IPR019795">
    <property type="entry name" value="Globin_bac-like_CS"/>
</dbReference>
<dbReference type="EMBL" id="CAEZWV010000074">
    <property type="protein sequence ID" value="CAB4689218.1"/>
    <property type="molecule type" value="Genomic_DNA"/>
</dbReference>
<protein>
    <submittedName>
        <fullName evidence="7">Unannotated protein</fullName>
    </submittedName>
</protein>
<evidence type="ECO:0000256" key="4">
    <source>
        <dbReference type="ARBA" id="ARBA00022723"/>
    </source>
</evidence>
<dbReference type="EMBL" id="CAEZVQ010000052">
    <property type="protein sequence ID" value="CAB4634408.1"/>
    <property type="molecule type" value="Genomic_DNA"/>
</dbReference>
<dbReference type="InterPro" id="IPR044203">
    <property type="entry name" value="GlbO/GLB3-like"/>
</dbReference>
<keyword evidence="3" id="KW-0349">Heme</keyword>
<reference evidence="7" key="1">
    <citation type="submission" date="2020-05" db="EMBL/GenBank/DDBJ databases">
        <authorList>
            <person name="Chiriac C."/>
            <person name="Salcher M."/>
            <person name="Ghai R."/>
            <person name="Kavagutti S V."/>
        </authorList>
    </citation>
    <scope>NUCLEOTIDE SEQUENCE</scope>
</reference>
<dbReference type="Gene3D" id="1.10.490.10">
    <property type="entry name" value="Globins"/>
    <property type="match status" value="1"/>
</dbReference>
<comment type="cofactor">
    <cofactor evidence="1">
        <name>heme</name>
        <dbReference type="ChEBI" id="CHEBI:30413"/>
    </cofactor>
</comment>
<dbReference type="GO" id="GO:0046872">
    <property type="term" value="F:metal ion binding"/>
    <property type="evidence" value="ECO:0007669"/>
    <property type="project" value="UniProtKB-KW"/>
</dbReference>
<comment type="similarity">
    <text evidence="6">Belongs to the truncated hemoglobin family. Group II subfamily.</text>
</comment>
<keyword evidence="2" id="KW-0813">Transport</keyword>
<evidence type="ECO:0000256" key="2">
    <source>
        <dbReference type="ARBA" id="ARBA00022448"/>
    </source>
</evidence>
<dbReference type="PANTHER" id="PTHR47366:SF1">
    <property type="entry name" value="TWO-ON-TWO HEMOGLOBIN-3"/>
    <property type="match status" value="1"/>
</dbReference>
<dbReference type="GO" id="GO:0019825">
    <property type="term" value="F:oxygen binding"/>
    <property type="evidence" value="ECO:0007669"/>
    <property type="project" value="InterPro"/>
</dbReference>
<dbReference type="InterPro" id="IPR001486">
    <property type="entry name" value="Hemoglobin_trunc"/>
</dbReference>
<evidence type="ECO:0000256" key="1">
    <source>
        <dbReference type="ARBA" id="ARBA00001971"/>
    </source>
</evidence>
<gene>
    <name evidence="7" type="ORF">UFOPK2086_00546</name>
    <name evidence="8" type="ORF">UFOPK2295_01805</name>
</gene>
<accession>A0A6J6JCM5</accession>
<sequence length="134" mass="15251">MPSETEGRSVFEICGADFFVKLVDAFYDGVEQDHVLIPMYPEGSDTVGARKRLAMFLAQYWGGPHDYMEERGHPMLRMRHGGFTIGAIERDHWLMHMATAIEQTLPLVADADREHVTEQLANYMVNAAEHLRNS</sequence>
<evidence type="ECO:0000313" key="7">
    <source>
        <dbReference type="EMBL" id="CAB4634408.1"/>
    </source>
</evidence>